<feature type="signal peptide" evidence="4">
    <location>
        <begin position="1"/>
        <end position="20"/>
    </location>
</feature>
<dbReference type="PANTHER" id="PTHR30085:SF6">
    <property type="entry name" value="ABC TRANSPORTER GLUTAMINE-BINDING PROTEIN GLNH"/>
    <property type="match status" value="1"/>
</dbReference>
<comment type="similarity">
    <text evidence="1">Belongs to the bacterial solute-binding protein 3 family.</text>
</comment>
<feature type="domain" description="Solute-binding protein family 3/N-terminal" evidence="5">
    <location>
        <begin position="31"/>
        <end position="262"/>
    </location>
</feature>
<evidence type="ECO:0000256" key="2">
    <source>
        <dbReference type="ARBA" id="ARBA00022448"/>
    </source>
</evidence>
<dbReference type="STRING" id="571298.SAMN04488026_101078"/>
<dbReference type="GO" id="GO:0005576">
    <property type="term" value="C:extracellular region"/>
    <property type="evidence" value="ECO:0007669"/>
    <property type="project" value="TreeGrafter"/>
</dbReference>
<protein>
    <submittedName>
        <fullName evidence="6">Amino acid ABC transporter substrate-binding protein, PAAT family</fullName>
    </submittedName>
</protein>
<proteinExistence type="inferred from homology"/>
<accession>A0A1G8Q940</accession>
<organism evidence="6 7">
    <name type="scientific">Aliiruegeria lutimaris</name>
    <dbReference type="NCBI Taxonomy" id="571298"/>
    <lineage>
        <taxon>Bacteria</taxon>
        <taxon>Pseudomonadati</taxon>
        <taxon>Pseudomonadota</taxon>
        <taxon>Alphaproteobacteria</taxon>
        <taxon>Rhodobacterales</taxon>
        <taxon>Roseobacteraceae</taxon>
        <taxon>Aliiruegeria</taxon>
    </lineage>
</organism>
<dbReference type="AlphaFoldDB" id="A0A1G8Q940"/>
<evidence type="ECO:0000259" key="5">
    <source>
        <dbReference type="SMART" id="SM00062"/>
    </source>
</evidence>
<reference evidence="6 7" key="1">
    <citation type="submission" date="2016-10" db="EMBL/GenBank/DDBJ databases">
        <authorList>
            <person name="de Groot N.N."/>
        </authorList>
    </citation>
    <scope>NUCLEOTIDE SEQUENCE [LARGE SCALE GENOMIC DNA]</scope>
    <source>
        <strain evidence="6 7">DSM 25294</strain>
    </source>
</reference>
<dbReference type="SMART" id="SM00062">
    <property type="entry name" value="PBPb"/>
    <property type="match status" value="1"/>
</dbReference>
<dbReference type="CDD" id="cd13688">
    <property type="entry name" value="PBP2_GltI_DEBP"/>
    <property type="match status" value="1"/>
</dbReference>
<dbReference type="GO" id="GO:0030288">
    <property type="term" value="C:outer membrane-bounded periplasmic space"/>
    <property type="evidence" value="ECO:0007669"/>
    <property type="project" value="TreeGrafter"/>
</dbReference>
<dbReference type="InterPro" id="IPR051455">
    <property type="entry name" value="Bact_solute-bind_prot3"/>
</dbReference>
<evidence type="ECO:0000313" key="6">
    <source>
        <dbReference type="EMBL" id="SDJ01339.1"/>
    </source>
</evidence>
<name>A0A1G8Q940_9RHOB</name>
<keyword evidence="2" id="KW-0813">Transport</keyword>
<dbReference type="PANTHER" id="PTHR30085">
    <property type="entry name" value="AMINO ACID ABC TRANSPORTER PERMEASE"/>
    <property type="match status" value="1"/>
</dbReference>
<dbReference type="Proteomes" id="UP000199382">
    <property type="component" value="Unassembled WGS sequence"/>
</dbReference>
<feature type="chain" id="PRO_5011781561" evidence="4">
    <location>
        <begin position="21"/>
        <end position="279"/>
    </location>
</feature>
<dbReference type="Pfam" id="PF00497">
    <property type="entry name" value="SBP_bac_3"/>
    <property type="match status" value="1"/>
</dbReference>
<evidence type="ECO:0000313" key="7">
    <source>
        <dbReference type="Proteomes" id="UP000199382"/>
    </source>
</evidence>
<dbReference type="RefSeq" id="WP_093152287.1">
    <property type="nucleotide sequence ID" value="NZ_FNEK01000010.1"/>
</dbReference>
<dbReference type="Gene3D" id="3.40.190.10">
    <property type="entry name" value="Periplasmic binding protein-like II"/>
    <property type="match status" value="2"/>
</dbReference>
<keyword evidence="3 4" id="KW-0732">Signal</keyword>
<evidence type="ECO:0000256" key="1">
    <source>
        <dbReference type="ARBA" id="ARBA00010333"/>
    </source>
</evidence>
<dbReference type="SUPFAM" id="SSF53850">
    <property type="entry name" value="Periplasmic binding protein-like II"/>
    <property type="match status" value="1"/>
</dbReference>
<dbReference type="InterPro" id="IPR001638">
    <property type="entry name" value="Solute-binding_3/MltF_N"/>
</dbReference>
<sequence length="279" mass="30269">MRILYLVLTLALGVAGQASAQTIDRIRETGELKIGYRTDAAPISYANEDGNAAGYSVLVCVTLAQALAQNLEMEDLNVTFHKVTGEDRFDKVASGEIDLLCGTSTITLERRKLVDFSIPTYVDGAIVLLPRNGNPSFQSLDGKKIGVRSNTTTARALTNTIASTGISAEEVAFDSYDGGIEALKNGEIDAFFGDQSIIVHKVNTLNLGSELRLTNQLLTVEKQGLALARGDSEFRLLVDQILSAMYQNGFMKRIYEQTLPNLQPGQAMQALHMIAPEIP</sequence>
<evidence type="ECO:0000256" key="4">
    <source>
        <dbReference type="SAM" id="SignalP"/>
    </source>
</evidence>
<keyword evidence="7" id="KW-1185">Reference proteome</keyword>
<dbReference type="EMBL" id="FNEK01000010">
    <property type="protein sequence ID" value="SDJ01339.1"/>
    <property type="molecule type" value="Genomic_DNA"/>
</dbReference>
<dbReference type="OrthoDB" id="7240770at2"/>
<gene>
    <name evidence="6" type="ORF">SAMN04488026_101078</name>
</gene>
<dbReference type="GO" id="GO:0006865">
    <property type="term" value="P:amino acid transport"/>
    <property type="evidence" value="ECO:0007669"/>
    <property type="project" value="TreeGrafter"/>
</dbReference>
<evidence type="ECO:0000256" key="3">
    <source>
        <dbReference type="ARBA" id="ARBA00022729"/>
    </source>
</evidence>